<gene>
    <name evidence="5" type="ORF">C923_05450</name>
</gene>
<feature type="transmembrane region" description="Helical" evidence="4">
    <location>
        <begin position="1070"/>
        <end position="1089"/>
    </location>
</feature>
<accession>W7J5S0</accession>
<evidence type="ECO:0000256" key="3">
    <source>
        <dbReference type="SAM" id="MobiDB-lite"/>
    </source>
</evidence>
<dbReference type="PANTHER" id="PTHR48103">
    <property type="entry name" value="MIDASIN-RELATED"/>
    <property type="match status" value="1"/>
</dbReference>
<keyword evidence="4" id="KW-0812">Transmembrane</keyword>
<evidence type="ECO:0000256" key="2">
    <source>
        <dbReference type="ARBA" id="ARBA00022840"/>
    </source>
</evidence>
<dbReference type="GO" id="GO:0000055">
    <property type="term" value="P:ribosomal large subunit export from nucleus"/>
    <property type="evidence" value="ECO:0007669"/>
    <property type="project" value="TreeGrafter"/>
</dbReference>
<dbReference type="GO" id="GO:0000027">
    <property type="term" value="P:ribosomal large subunit assembly"/>
    <property type="evidence" value="ECO:0007669"/>
    <property type="project" value="TreeGrafter"/>
</dbReference>
<feature type="compositionally biased region" description="Acidic residues" evidence="3">
    <location>
        <begin position="953"/>
        <end position="982"/>
    </location>
</feature>
<feature type="region of interest" description="Disordered" evidence="3">
    <location>
        <begin position="939"/>
        <end position="986"/>
    </location>
</feature>
<dbReference type="AlphaFoldDB" id="W7J5S0"/>
<protein>
    <submittedName>
        <fullName evidence="5">Uncharacterized protein</fullName>
    </submittedName>
</protein>
<keyword evidence="2" id="KW-0067">ATP-binding</keyword>
<reference evidence="5 6" key="1">
    <citation type="submission" date="2013-02" db="EMBL/GenBank/DDBJ databases">
        <title>The Genome Sequence of Plasmodium falciparum UGT5.1.</title>
        <authorList>
            <consortium name="The Broad Institute Genome Sequencing Platform"/>
            <consortium name="The Broad Institute Genome Sequencing Center for Infectious Disease"/>
            <person name="Neafsey D."/>
            <person name="Cheeseman I."/>
            <person name="Volkman S."/>
            <person name="Adams J."/>
            <person name="Walker B."/>
            <person name="Young S.K."/>
            <person name="Zeng Q."/>
            <person name="Gargeya S."/>
            <person name="Fitzgerald M."/>
            <person name="Haas B."/>
            <person name="Abouelleil A."/>
            <person name="Alvarado L."/>
            <person name="Arachchi H.M."/>
            <person name="Berlin A.M."/>
            <person name="Chapman S.B."/>
            <person name="Dewar J."/>
            <person name="Goldberg J."/>
            <person name="Griggs A."/>
            <person name="Gujja S."/>
            <person name="Hansen M."/>
            <person name="Howarth C."/>
            <person name="Imamovic A."/>
            <person name="Larimer J."/>
            <person name="McCowan C."/>
            <person name="Murphy C."/>
            <person name="Neiman D."/>
            <person name="Pearson M."/>
            <person name="Priest M."/>
            <person name="Roberts A."/>
            <person name="Saif S."/>
            <person name="Shea T."/>
            <person name="Sisk P."/>
            <person name="Sykes S."/>
            <person name="Wortman J."/>
            <person name="Nusbaum C."/>
            <person name="Birren B."/>
        </authorList>
    </citation>
    <scope>NUCLEOTIDE SEQUENCE [LARGE SCALE GENOMIC DNA]</scope>
    <source>
        <strain evidence="5 6">UGT5.1</strain>
    </source>
</reference>
<name>W7J5S0_PLAFA</name>
<evidence type="ECO:0000256" key="1">
    <source>
        <dbReference type="ARBA" id="ARBA00022741"/>
    </source>
</evidence>
<keyword evidence="4" id="KW-1133">Transmembrane helix</keyword>
<dbReference type="EMBL" id="KE124738">
    <property type="protein sequence ID" value="EWC73870.1"/>
    <property type="molecule type" value="Genomic_DNA"/>
</dbReference>
<sequence length="1159" mass="139644">MKNYYYNYYYCNNYNCYINFEYDKTSSEEDTTNISHVKNMLNDEPNYWHDITNDLFVENKILNNLINFFKDDEYFIYYLGSLYISHYFLNIVCTQIKKQVKDIFKKKGMKKYFKEVLNSIDEEIYMNAQLNNLYIDKINLSESNSLNYNTYKLNKKRYIKNKINNLERDIPLFPNILKNISKSKKKKLFKILNINIDNKNDHNINSNYVDNYSNNFHCIIIDYIKNYIYKNNTVNVESLYINLKKDFKNFMKNILSYHNLNSIMLSITNNNTNVDTYNLSPQYIHFSIVNSCVSFIHHIKEKYGLILKFTHGIIYSLSAFIHSIHNINFSIYQIRNKEKNGIFNMCTINRENDLCDEICKYIKFPLNFNKIINHKRDGFYNNNNNNSDCDGNNYNNNMVTVHKKKKKKLNALSELTYCEFVIRVLKNPKSIIKEYDINNLLNCLKYFCKNIILFNEVDDTNDMNEFFKIEQFKNKHLKNKLDYMEDKENENLNKNIEKELDNIFYSQIYLYKNQEVAISNISSTIINEKYSIEREDDDHYNYDEERIYKNCKKQNNDSNIDDCERLQNEDNNVEDMNTKEHIENECNTNEEVLKNKDIDNSSVIKESKEKINEVLFNKIIYKLVKLFKRKLKEKIEDKNNNIKNYNTCSEYIKQKTYINRIQKNINHLFEMLIFNINNKEKMNSFISNNKNENFDLNIWLNKANEENKFLIFTLNILNYFNDFTNYNDEEFENYKKDISEFLLKNKKRNHAYINKYMNLLEYNNNIEKYIFSALKHLCTFLNNKKNDLLYIYNNSNNYKILNIINSINHILNIPLRNVKNQIEKIISKLENIITLINALKKDNFLNFDEDTMNKFKDIMKNNILENFLVYTIYFRLYKFKEIKNIRKKLYHKIVKNKTLNLFAYLFYLCYEDDKDEKVSMEVYSKDMDDNKLVSHHMTNNTDGCIKQGGDNKGDDDDDGDNNGDNNDDDDDNDDDNNDDDDNNNNNNDDIIFQMNNFLIDFSKYHLTNHKEEKNKNVPLSDLFKLKIIKTFECLIIFLRDSMIGEFPVRLNLIYFIAIIFKNSSNMNERIMSNVFFYVYNYMYIYLPLIRKKIRMSKNYFDLQLKKSLQKINFDLIDIDSYKSSIIKFKNKIVYFTKLFFQQINISVDKFLLENRREFQ</sequence>
<dbReference type="Proteomes" id="UP000030697">
    <property type="component" value="Unassembled WGS sequence"/>
</dbReference>
<keyword evidence="1" id="KW-0547">Nucleotide-binding</keyword>
<evidence type="ECO:0000313" key="6">
    <source>
        <dbReference type="Proteomes" id="UP000030697"/>
    </source>
</evidence>
<evidence type="ECO:0000256" key="4">
    <source>
        <dbReference type="SAM" id="Phobius"/>
    </source>
</evidence>
<dbReference type="GO" id="GO:0030687">
    <property type="term" value="C:preribosome, large subunit precursor"/>
    <property type="evidence" value="ECO:0007669"/>
    <property type="project" value="TreeGrafter"/>
</dbReference>
<dbReference type="GO" id="GO:0005634">
    <property type="term" value="C:nucleus"/>
    <property type="evidence" value="ECO:0007669"/>
    <property type="project" value="TreeGrafter"/>
</dbReference>
<evidence type="ECO:0000313" key="5">
    <source>
        <dbReference type="EMBL" id="EWC73870.1"/>
    </source>
</evidence>
<organism evidence="5 6">
    <name type="scientific">Plasmodium falciparum UGT5.1</name>
    <dbReference type="NCBI Taxonomy" id="1237627"/>
    <lineage>
        <taxon>Eukaryota</taxon>
        <taxon>Sar</taxon>
        <taxon>Alveolata</taxon>
        <taxon>Apicomplexa</taxon>
        <taxon>Aconoidasida</taxon>
        <taxon>Haemosporida</taxon>
        <taxon>Plasmodiidae</taxon>
        <taxon>Plasmodium</taxon>
        <taxon>Plasmodium (Laverania)</taxon>
    </lineage>
</organism>
<dbReference type="PANTHER" id="PTHR48103:SF2">
    <property type="entry name" value="MIDASIN"/>
    <property type="match status" value="1"/>
</dbReference>
<proteinExistence type="predicted"/>
<dbReference type="GO" id="GO:0005524">
    <property type="term" value="F:ATP binding"/>
    <property type="evidence" value="ECO:0007669"/>
    <property type="project" value="UniProtKB-KW"/>
</dbReference>
<keyword evidence="4" id="KW-0472">Membrane</keyword>